<dbReference type="Pfam" id="PF14338">
    <property type="entry name" value="Mrr_N"/>
    <property type="match status" value="1"/>
</dbReference>
<reference evidence="2 3" key="1">
    <citation type="submission" date="2024-02" db="EMBL/GenBank/DDBJ databases">
        <title>Haloferula sargassicola NBRC 104335.</title>
        <authorList>
            <person name="Ichikawa N."/>
            <person name="Katano-Makiyama Y."/>
            <person name="Hidaka K."/>
        </authorList>
    </citation>
    <scope>NUCLEOTIDE SEQUENCE [LARGE SCALE GENOMIC DNA]</scope>
    <source>
        <strain evidence="2 3">NBRC 104335</strain>
    </source>
</reference>
<keyword evidence="3" id="KW-1185">Reference proteome</keyword>
<dbReference type="Proteomes" id="UP001476282">
    <property type="component" value="Unassembled WGS sequence"/>
</dbReference>
<evidence type="ECO:0000313" key="2">
    <source>
        <dbReference type="EMBL" id="GAA5483466.1"/>
    </source>
</evidence>
<gene>
    <name evidence="2" type="ORF">Hsar01_02699</name>
</gene>
<dbReference type="RefSeq" id="WP_353567573.1">
    <property type="nucleotide sequence ID" value="NZ_BAABRI010000014.1"/>
</dbReference>
<name>A0ABP9USX4_9BACT</name>
<feature type="domain" description="Restriction system protein Mrr-like N-terminal" evidence="1">
    <location>
        <begin position="6"/>
        <end position="85"/>
    </location>
</feature>
<protein>
    <recommendedName>
        <fullName evidence="1">Restriction system protein Mrr-like N-terminal domain-containing protein</fullName>
    </recommendedName>
</protein>
<proteinExistence type="predicted"/>
<accession>A0ABP9USX4</accession>
<sequence>MPVPTFDQLLWPILELAGRTEITRQTATAAMIEQFSLTNEERQEAISSGAPKISNRTGWAMSHLTKAALIEKVAKFTYKATTKGVD</sequence>
<evidence type="ECO:0000313" key="3">
    <source>
        <dbReference type="Proteomes" id="UP001476282"/>
    </source>
</evidence>
<dbReference type="EMBL" id="BAABRI010000014">
    <property type="protein sequence ID" value="GAA5483466.1"/>
    <property type="molecule type" value="Genomic_DNA"/>
</dbReference>
<comment type="caution">
    <text evidence="2">The sequence shown here is derived from an EMBL/GenBank/DDBJ whole genome shotgun (WGS) entry which is preliminary data.</text>
</comment>
<evidence type="ECO:0000259" key="1">
    <source>
        <dbReference type="Pfam" id="PF14338"/>
    </source>
</evidence>
<dbReference type="InterPro" id="IPR025745">
    <property type="entry name" value="Mrr-like_N_dom"/>
</dbReference>
<organism evidence="2 3">
    <name type="scientific">Haloferula sargassicola</name>
    <dbReference type="NCBI Taxonomy" id="490096"/>
    <lineage>
        <taxon>Bacteria</taxon>
        <taxon>Pseudomonadati</taxon>
        <taxon>Verrucomicrobiota</taxon>
        <taxon>Verrucomicrobiia</taxon>
        <taxon>Verrucomicrobiales</taxon>
        <taxon>Verrucomicrobiaceae</taxon>
        <taxon>Haloferula</taxon>
    </lineage>
</organism>